<protein>
    <submittedName>
        <fullName evidence="1">Aminoglycoside phosphotransferase family protein</fullName>
    </submittedName>
</protein>
<dbReference type="InterPro" id="IPR011009">
    <property type="entry name" value="Kinase-like_dom_sf"/>
</dbReference>
<dbReference type="Gene3D" id="1.10.510.10">
    <property type="entry name" value="Transferase(Phosphotransferase) domain 1"/>
    <property type="match status" value="1"/>
</dbReference>
<organism evidence="1 2">
    <name type="scientific">Brachybacterium huguangmaarense</name>
    <dbReference type="NCBI Taxonomy" id="1652028"/>
    <lineage>
        <taxon>Bacteria</taxon>
        <taxon>Bacillati</taxon>
        <taxon>Actinomycetota</taxon>
        <taxon>Actinomycetes</taxon>
        <taxon>Micrococcales</taxon>
        <taxon>Dermabacteraceae</taxon>
        <taxon>Brachybacterium</taxon>
    </lineage>
</organism>
<gene>
    <name evidence="1" type="ORF">BRM3_12100</name>
</gene>
<evidence type="ECO:0000313" key="1">
    <source>
        <dbReference type="EMBL" id="UYG16343.1"/>
    </source>
</evidence>
<sequence length="278" mass="29858">MPASLSDPLARALEHWGCEPDGELLHGGMSEVLPVRRGDQELMLKVLPRSAGALEALALRAFPASASVRCLDHDDGLGALLLERLTPVSLAGAPPDRSITVQAELARSLAVPDPSRMSDGVSIERLGSDGWLAHLDVLLHRGPSLLSGRSIERAREAIADLAEDPTGTMTHGDLHSRNVHRDRDGRWRVLDPAPRVGTIAYESHTVVVERDRLGELIAAGPRELLRRLELFADVADVSPALTAGLCQARAVTSAVHEAIEGHALLSTQLAWMAESLSR</sequence>
<dbReference type="Pfam" id="PF04655">
    <property type="entry name" value="APH_6_hur"/>
    <property type="match status" value="1"/>
</dbReference>
<proteinExistence type="predicted"/>
<reference evidence="1" key="1">
    <citation type="submission" date="2022-10" db="EMBL/GenBank/DDBJ databases">
        <title>Whole-Genome Sequencing of Brachybacterium huguangmaarense BRM-3, Isolated from Betula schmidtii.</title>
        <authorList>
            <person name="Haam D."/>
        </authorList>
    </citation>
    <scope>NUCLEOTIDE SEQUENCE</scope>
    <source>
        <strain evidence="1">BRM-3</strain>
    </source>
</reference>
<dbReference type="Proteomes" id="UP001164305">
    <property type="component" value="Chromosome"/>
</dbReference>
<evidence type="ECO:0000313" key="2">
    <source>
        <dbReference type="Proteomes" id="UP001164305"/>
    </source>
</evidence>
<keyword evidence="2" id="KW-1185">Reference proteome</keyword>
<dbReference type="RefSeq" id="WP_263593556.1">
    <property type="nucleotide sequence ID" value="NZ_CP107020.1"/>
</dbReference>
<dbReference type="InterPro" id="IPR006748">
    <property type="entry name" value="NH2Glyco/OHUrea_AB-resist_kin"/>
</dbReference>
<dbReference type="EMBL" id="CP107020">
    <property type="protein sequence ID" value="UYG16343.1"/>
    <property type="molecule type" value="Genomic_DNA"/>
</dbReference>
<accession>A0ABY6FZI1</accession>
<name>A0ABY6FZI1_9MICO</name>
<dbReference type="SUPFAM" id="SSF56112">
    <property type="entry name" value="Protein kinase-like (PK-like)"/>
    <property type="match status" value="1"/>
</dbReference>